<dbReference type="KEGG" id="alus:STSP2_00335"/>
<keyword evidence="1" id="KW-0489">Methyltransferase</keyword>
<organism evidence="1 2">
    <name type="scientific">Anaerohalosphaera lusitana</name>
    <dbReference type="NCBI Taxonomy" id="1936003"/>
    <lineage>
        <taxon>Bacteria</taxon>
        <taxon>Pseudomonadati</taxon>
        <taxon>Planctomycetota</taxon>
        <taxon>Phycisphaerae</taxon>
        <taxon>Sedimentisphaerales</taxon>
        <taxon>Anaerohalosphaeraceae</taxon>
        <taxon>Anaerohalosphaera</taxon>
    </lineage>
</organism>
<dbReference type="EMBL" id="CP019791">
    <property type="protein sequence ID" value="AQT67192.1"/>
    <property type="molecule type" value="Genomic_DNA"/>
</dbReference>
<keyword evidence="1" id="KW-0808">Transferase</keyword>
<protein>
    <submittedName>
        <fullName evidence="1">Methanol-cobalamin methyltransferase B subunit</fullName>
    </submittedName>
</protein>
<dbReference type="STRING" id="1936003.STSP2_00335"/>
<name>A0A1U9NGY2_9BACT</name>
<dbReference type="Pfam" id="PF12176">
    <property type="entry name" value="MtaB"/>
    <property type="match status" value="1"/>
</dbReference>
<keyword evidence="2" id="KW-1185">Reference proteome</keyword>
<dbReference type="AlphaFoldDB" id="A0A1U9NGY2"/>
<dbReference type="GO" id="GO:0032259">
    <property type="term" value="P:methylation"/>
    <property type="evidence" value="ECO:0007669"/>
    <property type="project" value="UniProtKB-KW"/>
</dbReference>
<dbReference type="Proteomes" id="UP000189674">
    <property type="component" value="Chromosome"/>
</dbReference>
<evidence type="ECO:0000313" key="1">
    <source>
        <dbReference type="EMBL" id="AQT67192.1"/>
    </source>
</evidence>
<proteinExistence type="predicted"/>
<sequence>MSAKIKITHTDNFIYGTAPNPVTCGHDLSIGTGTVIPEINFTLPGMEVTADNMPAVLAEYAEIIDNVLKRAVHLNVPQLLVEFETLPEMTTNPEWGLKITRLLADKIAECHKTHGIALALRLTINDIREFSRPPILRSGKYLQAMDTFLAGAAEAGADMIAIESTGGKEVNDNALISCDLPAVVFALGILGARDMDFLWNRIVTSCSQNNIIPSGDSACGFANTAMVLAEQKMIPRIFAALVRVISVPRSLVAVTAGAVGPTKDCAYEGPFIKAITGVPISMEGRSAACAHLSTIGNIAQAVCDCWSNESVQNVQLLSAKAPTVSMEQLAYDCRLLTTAARSSHEDARRMRDWLTESDASLDPQAYVLRPDVVIEISKAIAAQPTPYLRTRAAASATLEILRTAHTAGKLHLRDNEIPWLDMLQTQVDSLPEDENELIEQMLNRPDIKNSFHPEEYDL</sequence>
<dbReference type="OrthoDB" id="1768771at2"/>
<reference evidence="2" key="1">
    <citation type="submission" date="2017-02" db="EMBL/GenBank/DDBJ databases">
        <title>Comparative genomics and description of representatives of a novel lineage of planctomycetes thriving in anoxic sediments.</title>
        <authorList>
            <person name="Spring S."/>
            <person name="Bunk B."/>
            <person name="Sproer C."/>
        </authorList>
    </citation>
    <scope>NUCLEOTIDE SEQUENCE [LARGE SCALE GENOMIC DNA]</scope>
    <source>
        <strain evidence="2">ST-NAGAB-D1</strain>
    </source>
</reference>
<dbReference type="GO" id="GO:0008168">
    <property type="term" value="F:methyltransferase activity"/>
    <property type="evidence" value="ECO:0007669"/>
    <property type="project" value="UniProtKB-KW"/>
</dbReference>
<dbReference type="RefSeq" id="WP_146659230.1">
    <property type="nucleotide sequence ID" value="NZ_CP019791.1"/>
</dbReference>
<evidence type="ECO:0000313" key="2">
    <source>
        <dbReference type="Proteomes" id="UP000189674"/>
    </source>
</evidence>
<accession>A0A1U9NGY2</accession>
<gene>
    <name evidence="1" type="ORF">STSP2_00335</name>
</gene>
<dbReference type="InterPro" id="IPR021079">
    <property type="entry name" value="MeOH-cob_MeTrfase_bsu"/>
</dbReference>